<dbReference type="Gene3D" id="3.40.50.1450">
    <property type="entry name" value="HybD-like"/>
    <property type="match status" value="1"/>
</dbReference>
<dbReference type="GO" id="GO:0004190">
    <property type="term" value="F:aspartic-type endopeptidase activity"/>
    <property type="evidence" value="ECO:0007669"/>
    <property type="project" value="UniProtKB-KW"/>
</dbReference>
<dbReference type="Pfam" id="PF01750">
    <property type="entry name" value="HycI"/>
    <property type="match status" value="1"/>
</dbReference>
<dbReference type="PRINTS" id="PR00446">
    <property type="entry name" value="HYDRGNUPTAKE"/>
</dbReference>
<dbReference type="PANTHER" id="PTHR30302">
    <property type="entry name" value="HYDROGENASE 1 MATURATION PROTEASE"/>
    <property type="match status" value="1"/>
</dbReference>
<dbReference type="AlphaFoldDB" id="A0A1W1VZY2"/>
<dbReference type="CDD" id="cd00518">
    <property type="entry name" value="H2MP"/>
    <property type="match status" value="1"/>
</dbReference>
<evidence type="ECO:0000256" key="3">
    <source>
        <dbReference type="ARBA" id="ARBA00022750"/>
    </source>
</evidence>
<protein>
    <submittedName>
        <fullName evidence="5">Hydrogenase maturation protease</fullName>
    </submittedName>
</protein>
<accession>A0A1W1VZY2</accession>
<evidence type="ECO:0000256" key="2">
    <source>
        <dbReference type="ARBA" id="ARBA00022670"/>
    </source>
</evidence>
<dbReference type="PANTHER" id="PTHR30302:SF1">
    <property type="entry name" value="HYDROGENASE 2 MATURATION PROTEASE"/>
    <property type="match status" value="1"/>
</dbReference>
<evidence type="ECO:0000256" key="4">
    <source>
        <dbReference type="ARBA" id="ARBA00022801"/>
    </source>
</evidence>
<proteinExistence type="inferred from homology"/>
<sequence length="158" mass="16585">MALVKIIGCGNPLAGDDGVGLKVIEELKRWGLPPGVRLISAGLPGLTILDLMRGADQVIIVDAVEAGQKPGTVIHCKETDLARVTFRSLSLHNIGIAEALSLGRLVEPEAFPRRLDIVGVQIAEITWGKADLSPLVAAALPLAVHTVYNILKGGGPYA</sequence>
<keyword evidence="2 5" id="KW-0645">Protease</keyword>
<keyword evidence="6" id="KW-1185">Reference proteome</keyword>
<dbReference type="SUPFAM" id="SSF53163">
    <property type="entry name" value="HybD-like"/>
    <property type="match status" value="1"/>
</dbReference>
<evidence type="ECO:0000313" key="5">
    <source>
        <dbReference type="EMBL" id="SMB98886.1"/>
    </source>
</evidence>
<dbReference type="RefSeq" id="WP_084666258.1">
    <property type="nucleotide sequence ID" value="NZ_LT838272.1"/>
</dbReference>
<dbReference type="GO" id="GO:0016485">
    <property type="term" value="P:protein processing"/>
    <property type="evidence" value="ECO:0007669"/>
    <property type="project" value="TreeGrafter"/>
</dbReference>
<dbReference type="EMBL" id="LT838272">
    <property type="protein sequence ID" value="SMB98886.1"/>
    <property type="molecule type" value="Genomic_DNA"/>
</dbReference>
<comment type="similarity">
    <text evidence="1">Belongs to the peptidase A31 family.</text>
</comment>
<dbReference type="OrthoDB" id="9794619at2"/>
<dbReference type="STRING" id="698762.SAMN00808754_2603"/>
<organism evidence="5 6">
    <name type="scientific">Thermanaeromonas toyohensis ToBE</name>
    <dbReference type="NCBI Taxonomy" id="698762"/>
    <lineage>
        <taxon>Bacteria</taxon>
        <taxon>Bacillati</taxon>
        <taxon>Bacillota</taxon>
        <taxon>Clostridia</taxon>
        <taxon>Neomoorellales</taxon>
        <taxon>Neomoorellaceae</taxon>
        <taxon>Thermanaeromonas</taxon>
    </lineage>
</organism>
<keyword evidence="3" id="KW-0064">Aspartyl protease</keyword>
<name>A0A1W1VZY2_9FIRM</name>
<evidence type="ECO:0000313" key="6">
    <source>
        <dbReference type="Proteomes" id="UP000192569"/>
    </source>
</evidence>
<dbReference type="Proteomes" id="UP000192569">
    <property type="component" value="Chromosome I"/>
</dbReference>
<reference evidence="5 6" key="1">
    <citation type="submission" date="2017-04" db="EMBL/GenBank/DDBJ databases">
        <authorList>
            <person name="Afonso C.L."/>
            <person name="Miller P.J."/>
            <person name="Scott M.A."/>
            <person name="Spackman E."/>
            <person name="Goraichik I."/>
            <person name="Dimitrov K.M."/>
            <person name="Suarez D.L."/>
            <person name="Swayne D.E."/>
        </authorList>
    </citation>
    <scope>NUCLEOTIDE SEQUENCE [LARGE SCALE GENOMIC DNA]</scope>
    <source>
        <strain evidence="5 6">ToBE</strain>
    </source>
</reference>
<keyword evidence="4" id="KW-0378">Hydrolase</keyword>
<dbReference type="GO" id="GO:0008047">
    <property type="term" value="F:enzyme activator activity"/>
    <property type="evidence" value="ECO:0007669"/>
    <property type="project" value="InterPro"/>
</dbReference>
<dbReference type="NCBIfam" id="TIGR00072">
    <property type="entry name" value="hydrog_prot"/>
    <property type="match status" value="1"/>
</dbReference>
<gene>
    <name evidence="5" type="ORF">SAMN00808754_2603</name>
</gene>
<dbReference type="InterPro" id="IPR000671">
    <property type="entry name" value="Peptidase_A31"/>
</dbReference>
<evidence type="ECO:0000256" key="1">
    <source>
        <dbReference type="ARBA" id="ARBA00006814"/>
    </source>
</evidence>
<dbReference type="InterPro" id="IPR023430">
    <property type="entry name" value="Pept_HybD-like_dom_sf"/>
</dbReference>